<comment type="similarity">
    <text evidence="2 5">Belongs to the RxLR effector family.</text>
</comment>
<dbReference type="Proteomes" id="UP000018958">
    <property type="component" value="Unassembled WGS sequence"/>
</dbReference>
<dbReference type="Pfam" id="PF16810">
    <property type="entry name" value="RXLR"/>
    <property type="match status" value="1"/>
</dbReference>
<accession>W2X990</accession>
<comment type="caution">
    <text evidence="6">The sequence shown here is derived from an EMBL/GenBank/DDBJ whole genome shotgun (WGS) entry which is preliminary data.</text>
</comment>
<proteinExistence type="inferred from homology"/>
<evidence type="ECO:0000256" key="3">
    <source>
        <dbReference type="ARBA" id="ARBA00022525"/>
    </source>
</evidence>
<organism evidence="6 7">
    <name type="scientific">Phytophthora nicotianae CJ01A1</name>
    <dbReference type="NCBI Taxonomy" id="1317063"/>
    <lineage>
        <taxon>Eukaryota</taxon>
        <taxon>Sar</taxon>
        <taxon>Stramenopiles</taxon>
        <taxon>Oomycota</taxon>
        <taxon>Peronosporomycetes</taxon>
        <taxon>Peronosporales</taxon>
        <taxon>Peronosporaceae</taxon>
        <taxon>Phytophthora</taxon>
    </lineage>
</organism>
<evidence type="ECO:0000256" key="4">
    <source>
        <dbReference type="ARBA" id="ARBA00022729"/>
    </source>
</evidence>
<evidence type="ECO:0000256" key="2">
    <source>
        <dbReference type="ARBA" id="ARBA00010400"/>
    </source>
</evidence>
<gene>
    <name evidence="6" type="ORF">F441_07294</name>
</gene>
<feature type="chain" id="PRO_5044953273" description="RxLR effector protein" evidence="5">
    <location>
        <begin position="18"/>
        <end position="158"/>
    </location>
</feature>
<dbReference type="EMBL" id="ANIX01001465">
    <property type="protein sequence ID" value="ETP18489.1"/>
    <property type="molecule type" value="Genomic_DNA"/>
</dbReference>
<evidence type="ECO:0000313" key="6">
    <source>
        <dbReference type="EMBL" id="ETP18489.1"/>
    </source>
</evidence>
<evidence type="ECO:0000256" key="5">
    <source>
        <dbReference type="RuleBase" id="RU367124"/>
    </source>
</evidence>
<keyword evidence="3 5" id="KW-0964">Secreted</keyword>
<evidence type="ECO:0000256" key="1">
    <source>
        <dbReference type="ARBA" id="ARBA00004613"/>
    </source>
</evidence>
<evidence type="ECO:0000313" key="7">
    <source>
        <dbReference type="Proteomes" id="UP000018958"/>
    </source>
</evidence>
<comment type="domain">
    <text evidence="5">The RxLR-dEER motif acts to carry the protein into the host cell cytoplasm through binding to cell surface phosphatidylinositol-3-phosphate.</text>
</comment>
<dbReference type="InterPro" id="IPR031825">
    <property type="entry name" value="RXLR"/>
</dbReference>
<comment type="subcellular location">
    <subcellularLocation>
        <location evidence="1 5">Secreted</location>
    </subcellularLocation>
</comment>
<protein>
    <recommendedName>
        <fullName evidence="5">RxLR effector protein</fullName>
    </recommendedName>
</protein>
<comment type="function">
    <text evidence="5">Effector that suppresses plant defense responses during pathogen infection.</text>
</comment>
<reference evidence="6 7" key="1">
    <citation type="submission" date="2013-11" db="EMBL/GenBank/DDBJ databases">
        <title>The Genome Sequence of Phytophthora parasitica CJ01A1.</title>
        <authorList>
            <consortium name="The Broad Institute Genomics Platform"/>
            <person name="Russ C."/>
            <person name="Tyler B."/>
            <person name="Panabieres F."/>
            <person name="Shan W."/>
            <person name="Tripathy S."/>
            <person name="Grunwald N."/>
            <person name="Machado M."/>
            <person name="Johnson C.S."/>
            <person name="Walker B."/>
            <person name="Young S.K."/>
            <person name="Zeng Q."/>
            <person name="Gargeya S."/>
            <person name="Fitzgerald M."/>
            <person name="Haas B."/>
            <person name="Abouelleil A."/>
            <person name="Allen A.W."/>
            <person name="Alvarado L."/>
            <person name="Arachchi H.M."/>
            <person name="Berlin A.M."/>
            <person name="Chapman S.B."/>
            <person name="Gainer-Dewar J."/>
            <person name="Goldberg J."/>
            <person name="Griggs A."/>
            <person name="Gujja S."/>
            <person name="Hansen M."/>
            <person name="Howarth C."/>
            <person name="Imamovic A."/>
            <person name="Ireland A."/>
            <person name="Larimer J."/>
            <person name="McCowan C."/>
            <person name="Murphy C."/>
            <person name="Pearson M."/>
            <person name="Poon T.W."/>
            <person name="Priest M."/>
            <person name="Roberts A."/>
            <person name="Saif S."/>
            <person name="Shea T."/>
            <person name="Sisk P."/>
            <person name="Sykes S."/>
            <person name="Wortman J."/>
            <person name="Nusbaum C."/>
            <person name="Birren B."/>
        </authorList>
    </citation>
    <scope>NUCLEOTIDE SEQUENCE [LARGE SCALE GENOMIC DNA]</scope>
    <source>
        <strain evidence="6 7">CJ01A1</strain>
    </source>
</reference>
<sequence>MRLNLVVLVAATTLVVALDATSTARVSDAITATVDPSCPHGCRLLRGYTQTDGADKDEARMFSSWLKGTKTVASLVRAKSFNSMSKILRDFDDADEILSLYERFKPQLKALFPDFEDGMDVVRFTQMAQNAHVKEDQKLLAISAYTKYWFTKHPEVRV</sequence>
<feature type="signal peptide" evidence="5">
    <location>
        <begin position="1"/>
        <end position="17"/>
    </location>
</feature>
<dbReference type="AlphaFoldDB" id="W2X990"/>
<keyword evidence="4 5" id="KW-0732">Signal</keyword>
<name>W2X990_PHYNI</name>